<keyword evidence="1" id="KW-0812">Transmembrane</keyword>
<comment type="caution">
    <text evidence="2">The sequence shown here is derived from an EMBL/GenBank/DDBJ whole genome shotgun (WGS) entry which is preliminary data.</text>
</comment>
<organism evidence="2 3">
    <name type="scientific">Canavalia gladiata</name>
    <name type="common">Sword bean</name>
    <name type="synonym">Dolichos gladiatus</name>
    <dbReference type="NCBI Taxonomy" id="3824"/>
    <lineage>
        <taxon>Eukaryota</taxon>
        <taxon>Viridiplantae</taxon>
        <taxon>Streptophyta</taxon>
        <taxon>Embryophyta</taxon>
        <taxon>Tracheophyta</taxon>
        <taxon>Spermatophyta</taxon>
        <taxon>Magnoliopsida</taxon>
        <taxon>eudicotyledons</taxon>
        <taxon>Gunneridae</taxon>
        <taxon>Pentapetalae</taxon>
        <taxon>rosids</taxon>
        <taxon>fabids</taxon>
        <taxon>Fabales</taxon>
        <taxon>Fabaceae</taxon>
        <taxon>Papilionoideae</taxon>
        <taxon>50 kb inversion clade</taxon>
        <taxon>NPAAA clade</taxon>
        <taxon>indigoferoid/millettioid clade</taxon>
        <taxon>Phaseoleae</taxon>
        <taxon>Canavalia</taxon>
    </lineage>
</organism>
<evidence type="ECO:0000313" key="2">
    <source>
        <dbReference type="EMBL" id="KAK7308106.1"/>
    </source>
</evidence>
<sequence length="93" mass="10372">MMEKAITELYDSTSPSCNALLLNVSLVYVWLCGRVAFLSLPAFAGSRFTLVNKNLRMKAQGTFDASFSKEYAKEIAECKSTNMIKLVIDFFDG</sequence>
<protein>
    <submittedName>
        <fullName evidence="2">Uncharacterized protein</fullName>
    </submittedName>
</protein>
<accession>A0AAN9PRS2</accession>
<name>A0AAN9PRS2_CANGL</name>
<dbReference type="Proteomes" id="UP001367508">
    <property type="component" value="Unassembled WGS sequence"/>
</dbReference>
<dbReference type="AlphaFoldDB" id="A0AAN9PRS2"/>
<reference evidence="2 3" key="1">
    <citation type="submission" date="2024-01" db="EMBL/GenBank/DDBJ databases">
        <title>The genomes of 5 underutilized Papilionoideae crops provide insights into root nodulation and disease resistanc.</title>
        <authorList>
            <person name="Jiang F."/>
        </authorList>
    </citation>
    <scope>NUCLEOTIDE SEQUENCE [LARGE SCALE GENOMIC DNA]</scope>
    <source>
        <strain evidence="2">LVBAO_FW01</strain>
        <tissue evidence="2">Leaves</tissue>
    </source>
</reference>
<feature type="transmembrane region" description="Helical" evidence="1">
    <location>
        <begin position="20"/>
        <end position="44"/>
    </location>
</feature>
<keyword evidence="1" id="KW-0472">Membrane</keyword>
<evidence type="ECO:0000313" key="3">
    <source>
        <dbReference type="Proteomes" id="UP001367508"/>
    </source>
</evidence>
<proteinExistence type="predicted"/>
<gene>
    <name evidence="2" type="ORF">VNO77_41702</name>
</gene>
<dbReference type="EMBL" id="JAYMYQ010000010">
    <property type="protein sequence ID" value="KAK7308106.1"/>
    <property type="molecule type" value="Genomic_DNA"/>
</dbReference>
<keyword evidence="1" id="KW-1133">Transmembrane helix</keyword>
<evidence type="ECO:0000256" key="1">
    <source>
        <dbReference type="SAM" id="Phobius"/>
    </source>
</evidence>
<keyword evidence="3" id="KW-1185">Reference proteome</keyword>